<keyword evidence="1" id="KW-0732">Signal</keyword>
<dbReference type="Gene3D" id="3.30.1150.10">
    <property type="match status" value="1"/>
</dbReference>
<dbReference type="InterPro" id="IPR014161">
    <property type="entry name" value="Tol-Pal_TolA"/>
</dbReference>
<name>A0A5T8BDX3_SALER</name>
<feature type="signal peptide" evidence="1">
    <location>
        <begin position="1"/>
        <end position="21"/>
    </location>
</feature>
<dbReference type="SUPFAM" id="SSF74653">
    <property type="entry name" value="TolA/TonB C-terminal domain"/>
    <property type="match status" value="1"/>
</dbReference>
<evidence type="ECO:0000256" key="1">
    <source>
        <dbReference type="SAM" id="SignalP"/>
    </source>
</evidence>
<dbReference type="GO" id="GO:0016020">
    <property type="term" value="C:membrane"/>
    <property type="evidence" value="ECO:0007669"/>
    <property type="project" value="InterPro"/>
</dbReference>
<sequence length="157" mass="17141">MLKSLRFLPLFVLVFSGYALADDYGNSSSDSYASKRDAVQAAASGVDDLLSDLKSGVNGVRVSKSKSDADSFSYVKVVRNEIQNQLGDSLKLYKGMTCSIRVGLLRDGTIIYAVDFSGDSNLCNTVISAVRSIKKFPPPPSEQIYQDVKDFTLHLKL</sequence>
<gene>
    <name evidence="2" type="primary">tolA</name>
    <name evidence="2" type="ORF">DSA09_17055</name>
</gene>
<protein>
    <submittedName>
        <fullName evidence="2">Cell envelope integrity protein TolA</fullName>
    </submittedName>
</protein>
<dbReference type="NCBIfam" id="TIGR02794">
    <property type="entry name" value="tolA_full"/>
    <property type="match status" value="1"/>
</dbReference>
<dbReference type="AlphaFoldDB" id="A0A5T8BDX3"/>
<dbReference type="GO" id="GO:0019534">
    <property type="term" value="F:toxin transmembrane transporter activity"/>
    <property type="evidence" value="ECO:0007669"/>
    <property type="project" value="InterPro"/>
</dbReference>
<dbReference type="EMBL" id="AAGFSO010000011">
    <property type="protein sequence ID" value="EBN4401772.1"/>
    <property type="molecule type" value="Genomic_DNA"/>
</dbReference>
<accession>A0A5T8BDX3</accession>
<reference evidence="2" key="1">
    <citation type="submission" date="2018-07" db="EMBL/GenBank/DDBJ databases">
        <authorList>
            <consortium name="PulseNet: The National Subtyping Network for Foodborne Disease Surveillance"/>
            <person name="Tarr C.L."/>
            <person name="Trees E."/>
            <person name="Katz L.S."/>
            <person name="Carleton-Romer H.A."/>
            <person name="Stroika S."/>
            <person name="Kucerova Z."/>
            <person name="Roache K.F."/>
            <person name="Sabol A.L."/>
            <person name="Besser J."/>
            <person name="Gerner-Smidt P."/>
        </authorList>
    </citation>
    <scope>NUCLEOTIDE SEQUENCE</scope>
    <source>
        <strain evidence="2">PNUSAS044948</strain>
    </source>
</reference>
<proteinExistence type="predicted"/>
<dbReference type="Pfam" id="PF06519">
    <property type="entry name" value="TolA"/>
    <property type="match status" value="1"/>
</dbReference>
<evidence type="ECO:0000313" key="2">
    <source>
        <dbReference type="EMBL" id="EBN4401772.1"/>
    </source>
</evidence>
<dbReference type="GO" id="GO:0043213">
    <property type="term" value="P:bacteriocin transport"/>
    <property type="evidence" value="ECO:0007669"/>
    <property type="project" value="InterPro"/>
</dbReference>
<feature type="chain" id="PRO_5030139153" evidence="1">
    <location>
        <begin position="22"/>
        <end position="157"/>
    </location>
</feature>
<comment type="caution">
    <text evidence="2">The sequence shown here is derived from an EMBL/GenBank/DDBJ whole genome shotgun (WGS) entry which is preliminary data.</text>
</comment>
<organism evidence="2">
    <name type="scientific">Salmonella enterica</name>
    <name type="common">Salmonella choleraesuis</name>
    <dbReference type="NCBI Taxonomy" id="28901"/>
    <lineage>
        <taxon>Bacteria</taxon>
        <taxon>Pseudomonadati</taxon>
        <taxon>Pseudomonadota</taxon>
        <taxon>Gammaproteobacteria</taxon>
        <taxon>Enterobacterales</taxon>
        <taxon>Enterobacteriaceae</taxon>
        <taxon>Salmonella</taxon>
    </lineage>
</organism>